<feature type="non-terminal residue" evidence="1">
    <location>
        <position position="1"/>
    </location>
</feature>
<dbReference type="EC" id="2.7.7.7" evidence="1"/>
<name>A0A930GXQ1_9FIRM</name>
<dbReference type="InterPro" id="IPR004805">
    <property type="entry name" value="DnaE2/DnaE/PolC"/>
</dbReference>
<proteinExistence type="predicted"/>
<accession>A0A930GXQ1</accession>
<dbReference type="PANTHER" id="PTHR32294">
    <property type="entry name" value="DNA POLYMERASE III SUBUNIT ALPHA"/>
    <property type="match status" value="1"/>
</dbReference>
<dbReference type="Proteomes" id="UP000709351">
    <property type="component" value="Unassembled WGS sequence"/>
</dbReference>
<evidence type="ECO:0000313" key="2">
    <source>
        <dbReference type="Proteomes" id="UP000709351"/>
    </source>
</evidence>
<keyword evidence="1" id="KW-0808">Transferase</keyword>
<reference evidence="1" key="1">
    <citation type="submission" date="2020-04" db="EMBL/GenBank/DDBJ databases">
        <title>Deep metagenomics examines the oral microbiome during advanced dental caries in children, revealing novel taxa and co-occurrences with host molecules.</title>
        <authorList>
            <person name="Baker J.L."/>
            <person name="Morton J.T."/>
            <person name="Dinis M."/>
            <person name="Alvarez R."/>
            <person name="Tran N.C."/>
            <person name="Knight R."/>
            <person name="Edlund A."/>
        </authorList>
    </citation>
    <scope>NUCLEOTIDE SEQUENCE</scope>
    <source>
        <strain evidence="1">JCVI_24_bin.2</strain>
    </source>
</reference>
<dbReference type="PANTHER" id="PTHR32294:SF0">
    <property type="entry name" value="DNA POLYMERASE III SUBUNIT ALPHA"/>
    <property type="match status" value="1"/>
</dbReference>
<keyword evidence="1" id="KW-0548">Nucleotidyltransferase</keyword>
<dbReference type="GO" id="GO:0006260">
    <property type="term" value="P:DNA replication"/>
    <property type="evidence" value="ECO:0007669"/>
    <property type="project" value="InterPro"/>
</dbReference>
<gene>
    <name evidence="1" type="primary">dnaE</name>
    <name evidence="1" type="ORF">HXM93_04000</name>
</gene>
<organism evidence="1 2">
    <name type="scientific">Oribacterium parvum</name>
    <dbReference type="NCBI Taxonomy" id="1501329"/>
    <lineage>
        <taxon>Bacteria</taxon>
        <taxon>Bacillati</taxon>
        <taxon>Bacillota</taxon>
        <taxon>Clostridia</taxon>
        <taxon>Lachnospirales</taxon>
        <taxon>Lachnospiraceae</taxon>
        <taxon>Oribacterium</taxon>
    </lineage>
</organism>
<dbReference type="EMBL" id="JABZRD010000208">
    <property type="protein sequence ID" value="MBF1283680.1"/>
    <property type="molecule type" value="Genomic_DNA"/>
</dbReference>
<dbReference type="GO" id="GO:0003887">
    <property type="term" value="F:DNA-directed DNA polymerase activity"/>
    <property type="evidence" value="ECO:0007669"/>
    <property type="project" value="UniProtKB-EC"/>
</dbReference>
<evidence type="ECO:0000313" key="1">
    <source>
        <dbReference type="EMBL" id="MBF1283680.1"/>
    </source>
</evidence>
<sequence length="133" mass="15253">SMEVVVFPKTYELTEELIQEDKKVFVYGRVQMNDEANGKLIAEKIIAFENLPKEIWLQFSDKEAYLEKEKEVLECLSQEGGESTVAIYLRKEKAIKRLGKLYAVQSSQELLENLAKIVGPENVKEQLKSLKNA</sequence>
<dbReference type="AlphaFoldDB" id="A0A930GXQ1"/>
<comment type="caution">
    <text evidence="1">The sequence shown here is derived from an EMBL/GenBank/DDBJ whole genome shotgun (WGS) entry which is preliminary data.</text>
</comment>
<dbReference type="CDD" id="cd04485">
    <property type="entry name" value="DnaE_OBF"/>
    <property type="match status" value="1"/>
</dbReference>
<dbReference type="GO" id="GO:0008408">
    <property type="term" value="F:3'-5' exonuclease activity"/>
    <property type="evidence" value="ECO:0007669"/>
    <property type="project" value="InterPro"/>
</dbReference>
<protein>
    <submittedName>
        <fullName evidence="1">DNA polymerase III subunit alpha</fullName>
        <ecNumber evidence="1">2.7.7.7</ecNumber>
    </submittedName>
</protein>